<evidence type="ECO:0000259" key="2">
    <source>
        <dbReference type="Pfam" id="PF00899"/>
    </source>
</evidence>
<dbReference type="InterPro" id="IPR000594">
    <property type="entry name" value="ThiF_NAD_FAD-bd"/>
</dbReference>
<keyword evidence="1" id="KW-0547">Nucleotide-binding</keyword>
<dbReference type="SUPFAM" id="SSF69572">
    <property type="entry name" value="Activating enzymes of the ubiquitin-like proteins"/>
    <property type="match status" value="1"/>
</dbReference>
<comment type="function">
    <text evidence="1">Catalytic subunit of the dimeric E1 enzyme, which activates NEDD8.</text>
</comment>
<organism evidence="3 4">
    <name type="scientific">Astathelohania contejeani</name>
    <dbReference type="NCBI Taxonomy" id="164912"/>
    <lineage>
        <taxon>Eukaryota</taxon>
        <taxon>Fungi</taxon>
        <taxon>Fungi incertae sedis</taxon>
        <taxon>Microsporidia</taxon>
        <taxon>Astathelohaniidae</taxon>
        <taxon>Astathelohania</taxon>
    </lineage>
</organism>
<dbReference type="PANTHER" id="PTHR10953">
    <property type="entry name" value="UBIQUITIN-ACTIVATING ENZYME E1"/>
    <property type="match status" value="1"/>
</dbReference>
<comment type="caution">
    <text evidence="3">The sequence shown here is derived from an EMBL/GenBank/DDBJ whole genome shotgun (WGS) entry which is preliminary data.</text>
</comment>
<keyword evidence="1" id="KW-0067">ATP-binding</keyword>
<evidence type="ECO:0000313" key="3">
    <source>
        <dbReference type="EMBL" id="KAF7684042.1"/>
    </source>
</evidence>
<gene>
    <name evidence="3" type="primary">ECR1</name>
    <name evidence="3" type="ORF">TCON_0755</name>
</gene>
<feature type="domain" description="THIF-type NAD/FAD binding fold" evidence="2">
    <location>
        <begin position="3"/>
        <end position="277"/>
    </location>
</feature>
<dbReference type="EC" id="6.2.1.64" evidence="1"/>
<evidence type="ECO:0000313" key="4">
    <source>
        <dbReference type="Proteomes" id="UP001516464"/>
    </source>
</evidence>
<dbReference type="PANTHER" id="PTHR10953:SF6">
    <property type="entry name" value="NEDD8-ACTIVATING ENZYME E1 CATALYTIC SUBUNIT"/>
    <property type="match status" value="1"/>
</dbReference>
<dbReference type="EMBL" id="SBIQ01000032">
    <property type="protein sequence ID" value="KAF7684042.1"/>
    <property type="molecule type" value="Genomic_DNA"/>
</dbReference>
<comment type="similarity">
    <text evidence="1">Belongs to the ubiquitin-activating E1 family. UBA3 subfamily.</text>
</comment>
<dbReference type="InterPro" id="IPR035985">
    <property type="entry name" value="Ubiquitin-activating_enz"/>
</dbReference>
<proteinExistence type="inferred from homology"/>
<dbReference type="Proteomes" id="UP001516464">
    <property type="component" value="Unassembled WGS sequence"/>
</dbReference>
<accession>A0ABQ7I0N9</accession>
<dbReference type="Gene3D" id="3.40.50.720">
    <property type="entry name" value="NAD(P)-binding Rossmann-like Domain"/>
    <property type="match status" value="1"/>
</dbReference>
<keyword evidence="1" id="KW-0436">Ligase</keyword>
<reference evidence="3 4" key="1">
    <citation type="submission" date="2019-01" db="EMBL/GenBank/DDBJ databases">
        <title>Genomes sequencing and comparative genomics of infectious freshwater microsporidia, Cucumispora dikerogammari and Thelohania contejeani.</title>
        <authorList>
            <person name="Cormier A."/>
            <person name="Giraud I."/>
            <person name="Wattier R."/>
            <person name="Teixeira M."/>
            <person name="Grandjean F."/>
            <person name="Rigaud T."/>
            <person name="Cordaux R."/>
        </authorList>
    </citation>
    <scope>NUCLEOTIDE SEQUENCE [LARGE SCALE GENOMIC DNA]</scope>
    <source>
        <strain evidence="3">T1</strain>
        <tissue evidence="3">Spores</tissue>
    </source>
</reference>
<dbReference type="Pfam" id="PF00899">
    <property type="entry name" value="ThiF"/>
    <property type="match status" value="1"/>
</dbReference>
<dbReference type="InterPro" id="IPR045886">
    <property type="entry name" value="ThiF/MoeB/HesA"/>
</dbReference>
<name>A0ABQ7I0N9_9MICR</name>
<comment type="pathway">
    <text evidence="1">Protein modification; protein neddylation.</text>
</comment>
<evidence type="ECO:0000256" key="1">
    <source>
        <dbReference type="RuleBase" id="RU368009"/>
    </source>
</evidence>
<keyword evidence="4" id="KW-1185">Reference proteome</keyword>
<sequence length="282" mass="32477">MIKILLAGCGGTGTEILKLIVKYKNINLTVIDNDYVEITNLNRQFMFLSEDIGSLKTECITKYLKKYKNIDIEYLSYDVKHLSDLPYDITICALDNMSGRMHLNYLFSNKIGSGDNEIIEPVFVDCGLEGEKAHVKVVRRNTSCLYCIKSLYPTYNTPNICTLSTHTSDRNKLIKSLLLKEKEDNNKPEEYLEKVKRKYNMIAKEKKLEPTSIFELEGIDKEIIPTTSYINSICASLCVYAVAKIIKREEIEFDFIFYDGEKVPYLSIFNLEKDKNCILCNK</sequence>
<keyword evidence="1" id="KW-0833">Ubl conjugation pathway</keyword>
<protein>
    <recommendedName>
        <fullName evidence="1">NEDD8-activating enzyme E1 catalytic subunit</fullName>
        <ecNumber evidence="1">6.2.1.64</ecNumber>
    </recommendedName>
</protein>
<comment type="catalytic activity">
    <reaction evidence="1">
        <text>ATP + [NEDD8 protein] + [E1 NEDD8-activating enzyme]-L-cysteine = AMP + diphosphate + [E1 NEDD8-activating enzyme]-S-[NEDD8 protein]-yl-L-cysteine.</text>
        <dbReference type="EC" id="6.2.1.64"/>
    </reaction>
</comment>